<keyword evidence="5 7" id="KW-0804">Transcription</keyword>
<protein>
    <recommendedName>
        <fullName evidence="7">Mediator of RNA polymerase II transcription subunit 14</fullName>
    </recommendedName>
    <alternativeName>
        <fullName evidence="7">Mediator complex subunit 14</fullName>
    </alternativeName>
</protein>
<dbReference type="InterPro" id="IPR057322">
    <property type="entry name" value="Rgr-1_C"/>
</dbReference>
<evidence type="ECO:0000256" key="5">
    <source>
        <dbReference type="ARBA" id="ARBA00023163"/>
    </source>
</evidence>
<evidence type="ECO:0000256" key="6">
    <source>
        <dbReference type="ARBA" id="ARBA00023242"/>
    </source>
</evidence>
<keyword evidence="4 7" id="KW-0010">Activator</keyword>
<evidence type="ECO:0000256" key="8">
    <source>
        <dbReference type="SAM" id="MobiDB-lite"/>
    </source>
</evidence>
<comment type="subunit">
    <text evidence="7">Component of the Mediator complex.</text>
</comment>
<dbReference type="EMBL" id="CAJFCW020000006">
    <property type="protein sequence ID" value="CAG9127722.1"/>
    <property type="molecule type" value="Genomic_DNA"/>
</dbReference>
<organism evidence="11 12">
    <name type="scientific">Bursaphelenchus okinawaensis</name>
    <dbReference type="NCBI Taxonomy" id="465554"/>
    <lineage>
        <taxon>Eukaryota</taxon>
        <taxon>Metazoa</taxon>
        <taxon>Ecdysozoa</taxon>
        <taxon>Nematoda</taxon>
        <taxon>Chromadorea</taxon>
        <taxon>Rhabditida</taxon>
        <taxon>Tylenchina</taxon>
        <taxon>Tylenchomorpha</taxon>
        <taxon>Aphelenchoidea</taxon>
        <taxon>Aphelenchoididae</taxon>
        <taxon>Bursaphelenchus</taxon>
    </lineage>
</organism>
<evidence type="ECO:0000313" key="11">
    <source>
        <dbReference type="EMBL" id="CAD5230373.1"/>
    </source>
</evidence>
<dbReference type="EMBL" id="CAJFDH010000006">
    <property type="protein sequence ID" value="CAD5230373.1"/>
    <property type="molecule type" value="Genomic_DNA"/>
</dbReference>
<dbReference type="OrthoDB" id="205099at2759"/>
<keyword evidence="3 7" id="KW-0805">Transcription regulation</keyword>
<dbReference type="PANTHER" id="PTHR12809">
    <property type="entry name" value="MEDIATOR COMPLEX SUBUNIT"/>
    <property type="match status" value="1"/>
</dbReference>
<dbReference type="InterPro" id="IPR055122">
    <property type="entry name" value="Med14_N"/>
</dbReference>
<feature type="region of interest" description="Disordered" evidence="8">
    <location>
        <begin position="974"/>
        <end position="999"/>
    </location>
</feature>
<evidence type="ECO:0000256" key="3">
    <source>
        <dbReference type="ARBA" id="ARBA00023015"/>
    </source>
</evidence>
<comment type="caution">
    <text evidence="11">The sequence shown here is derived from an EMBL/GenBank/DDBJ whole genome shotgun (WGS) entry which is preliminary data.</text>
</comment>
<dbReference type="GO" id="GO:0003712">
    <property type="term" value="F:transcription coregulator activity"/>
    <property type="evidence" value="ECO:0007669"/>
    <property type="project" value="UniProtKB-UniRule"/>
</dbReference>
<evidence type="ECO:0000256" key="4">
    <source>
        <dbReference type="ARBA" id="ARBA00023159"/>
    </source>
</evidence>
<dbReference type="GO" id="GO:0006357">
    <property type="term" value="P:regulation of transcription by RNA polymerase II"/>
    <property type="evidence" value="ECO:0007669"/>
    <property type="project" value="InterPro"/>
</dbReference>
<proteinExistence type="inferred from homology"/>
<evidence type="ECO:0000256" key="2">
    <source>
        <dbReference type="ARBA" id="ARBA00007813"/>
    </source>
</evidence>
<feature type="domain" description="Mediator complex subunit MED14 N-terminal" evidence="9">
    <location>
        <begin position="49"/>
        <end position="231"/>
    </location>
</feature>
<feature type="domain" description="Rgr-1 C-terminal" evidence="10">
    <location>
        <begin position="1156"/>
        <end position="1328"/>
    </location>
</feature>
<comment type="subcellular location">
    <subcellularLocation>
        <location evidence="1 7">Nucleus</location>
    </subcellularLocation>
</comment>
<dbReference type="Proteomes" id="UP000783686">
    <property type="component" value="Unassembled WGS sequence"/>
</dbReference>
<comment type="function">
    <text evidence="7">Component of the Mediator complex, a coactivator involved in the regulated transcription of nearly all RNA polymerase II-dependent genes. Mediator functions as a bridge to convey information from gene-specific regulatory proteins to the basal RNA polymerase II transcription machinery. Mediator is recruited to promoters by direct interactions with regulatory proteins and serves as a scaffold for the assembly of a functional preinitiation complex with RNA polymerase II and the general transcription factors.</text>
</comment>
<evidence type="ECO:0000256" key="1">
    <source>
        <dbReference type="ARBA" id="ARBA00004123"/>
    </source>
</evidence>
<comment type="similarity">
    <text evidence="2 7">Belongs to the Mediator complex subunit 14 family.</text>
</comment>
<keyword evidence="6 7" id="KW-0539">Nucleus</keyword>
<dbReference type="Pfam" id="PF08638">
    <property type="entry name" value="Med14"/>
    <property type="match status" value="1"/>
</dbReference>
<evidence type="ECO:0000256" key="7">
    <source>
        <dbReference type="RuleBase" id="RU365082"/>
    </source>
</evidence>
<evidence type="ECO:0000313" key="12">
    <source>
        <dbReference type="Proteomes" id="UP000614601"/>
    </source>
</evidence>
<feature type="region of interest" description="Disordered" evidence="8">
    <location>
        <begin position="1"/>
        <end position="23"/>
    </location>
</feature>
<reference evidence="11" key="1">
    <citation type="submission" date="2020-09" db="EMBL/GenBank/DDBJ databases">
        <authorList>
            <person name="Kikuchi T."/>
        </authorList>
    </citation>
    <scope>NUCLEOTIDE SEQUENCE</scope>
    <source>
        <strain evidence="11">SH1</strain>
    </source>
</reference>
<evidence type="ECO:0000259" key="9">
    <source>
        <dbReference type="Pfam" id="PF08638"/>
    </source>
</evidence>
<sequence>MQADLLQERTNSTGEEYYDDGLYPEMDEGYNNRYPLPEVPDDNNPESKPLSFILEQAVNYTYEEFLSITQKQGINQIEFLKYSHSTRCKFVKLYALVKWIKSWQKFDQLNKINYFLDDISAQFVDTTEFLLFMDQIEMPFLGIGRFDVDAAIDVLVNHGLSRLPRTIATSFIPDKELSKKQKISTINRIDNLIKNDLIRCSADINDRINIVSIKDGVLTLTAENEFTIKLTRTEHHGEARWQILTLDILVHDHEVGLGHELIHPQHCLDSLCVFIQSEIQRHPQNTFSIIFNILHTFCLRLQLDVFRCRVQYYKQVISKEFLHVEYYCDREGILVFYLWPEQRRSQTYKVIAKSDRRRKFLHVTHYPQGQNLPRLEIVDGVPQVHEFLITTAQHRSAERLKQVKRLLNELSLPKTILEKIGDAKIRLLYSIMPFLNTPDCENLHIIVNLFTGRLKCQVEALLYDESAQNLLTDLGDTISNSLDIKKTDFKIEKIILKLRLKLFKLKTMEALNGLHTHVIQEDPWAPFLGTNVPEEKVMFSFHLDPNYFLLATFDYDDRKEFQSRFYLIDQTNSVRNVMEVEETAELREQAVPKLDLIEFKGTKKSPPFLPLSVKRTMSWEVRRRQLKAFMALLDGKVQIEQLRRALRQLDVDFEVKHEEVVGGNVIDIVNCQFLMNFDSAGFENSIRRVCLRLHRHTIFHLEFCITDPPVKTPEMERSNLFRFVPAIHHAQLQPFSNYQENLKRHLIDQLVTYGRMNKVVKEFATVYYGGYMQQHVDIAYFNYYKLILTYGKDRDLALIVSKKSNYKHLIPNFSQLNSKTNTSVRSKTWNPHVLVSAMLMDNITDTDDLIGLVDYLINTEKSLRLIYNFAQMHLKTDRSREQLLGLDVRPPNAFSLSNVIIPLSEYVIRLVHGFAHVEFCLLKNNKVGVRANQLKSTEYGNENPVTIKKLPGFSFFWKKFAVASRIETIDSKEHLEENRANGNPASVPPNERTDNPIDNYPMSCPPQYDERFEEFVAYAERQEKHDLNKLLVIDPEVFEQAMTSNSVERTDAREVQVMMPKPVSPLEAYLHGLNFISKLPKTLNVFAHSQNPIQHLPISELNSDDWSVSFCLPGVTPTTTAYPPWTTKVRIFMCPTKFHTTIKLEFVGPNTPQEADIDTFVKFFETVIVSTDNEYALHSYLSMCRVNATGVFNAFASLMKAHMDPFSYLNCHNWTLNIQLILFRPAPVSHLPTTEVNKADFISGILIHPNKEIQITIGLCPTKALRIHKHVKMSFIYNLDNEVLRYSPFHAMDENIPQVESILTGVVKTSPDQCVIWPSVHRLVERFR</sequence>
<dbReference type="GO" id="GO:0016592">
    <property type="term" value="C:mediator complex"/>
    <property type="evidence" value="ECO:0007669"/>
    <property type="project" value="UniProtKB-UniRule"/>
</dbReference>
<dbReference type="InterPro" id="IPR013947">
    <property type="entry name" value="Mediator_Med14"/>
</dbReference>
<dbReference type="Proteomes" id="UP000614601">
    <property type="component" value="Unassembled WGS sequence"/>
</dbReference>
<dbReference type="GO" id="GO:0070847">
    <property type="term" value="C:core mediator complex"/>
    <property type="evidence" value="ECO:0007669"/>
    <property type="project" value="TreeGrafter"/>
</dbReference>
<name>A0A811LTK0_9BILA</name>
<dbReference type="PANTHER" id="PTHR12809:SF2">
    <property type="entry name" value="MEDIATOR OF RNA POLYMERASE II TRANSCRIPTION SUBUNIT 14"/>
    <property type="match status" value="1"/>
</dbReference>
<evidence type="ECO:0000259" key="10">
    <source>
        <dbReference type="Pfam" id="PF25308"/>
    </source>
</evidence>
<keyword evidence="12" id="KW-1185">Reference proteome</keyword>
<gene>
    <name evidence="11" type="ORF">BOKJ2_LOCUS14103</name>
</gene>
<dbReference type="Pfam" id="PF25308">
    <property type="entry name" value="Rgr-1_C"/>
    <property type="match status" value="1"/>
</dbReference>
<accession>A0A811LTK0</accession>